<accession>A0A0J1B9H9</accession>
<name>A0A0J1B9H9_RHOIS</name>
<sequence>MTSRFAPQAKSPNSTCLFNDLAMNVSQNHALPTLANLSGRRQFLQHAGMGLGAAALGSIVARAQANEAVSAEKPVAADLKAGEMAGLHFPAKAKRVIFLFMAGAPSQMDLFDYKPELAKQFKQPLPPSVSNGQRVTAMTRGQEQIIAPSMFEFSRHGENGVHLSELLPHLGTVIDDICLIRSTHTDAINHDPGKTLFCTGSEIPGKASLGSWLSYGLGRMNENLPDFIVLNSAFWSGDKANIQALYSRLWGSGYLPSKHQGVSFQPSGDPVLFLSNPQGVNRESRQKMLDLVTDLNRQHMQQSGDPEILTTIAQQEMAFRMQASVPELTDLSQETEDTLAMYGPEVHKSGSFARNCLMARRMVERDVRFVQLFHRGWDHHSHLPKKIRGQAYDVDQPCAALIRDLRQRGMLDDTLVVFAGEFGRTTYCQGKLTHKDYGRDHHPRCFTTWMAGGGVKGGIAHGVTDDFSYNVVENPVHVRDFNATILHQLGINHERLTFPFLGLDQRLTGVEEAHVIHDILA</sequence>
<dbReference type="PROSITE" id="PS51318">
    <property type="entry name" value="TAT"/>
    <property type="match status" value="1"/>
</dbReference>
<evidence type="ECO:0000313" key="1">
    <source>
        <dbReference type="EMBL" id="KLU03141.1"/>
    </source>
</evidence>
<reference evidence="1" key="1">
    <citation type="submission" date="2015-05" db="EMBL/GenBank/DDBJ databases">
        <title>Permanent draft genome of Rhodopirellula islandicus K833.</title>
        <authorList>
            <person name="Kizina J."/>
            <person name="Richter M."/>
            <person name="Glockner F.O."/>
            <person name="Harder J."/>
        </authorList>
    </citation>
    <scope>NUCLEOTIDE SEQUENCE [LARGE SCALE GENOMIC DNA]</scope>
    <source>
        <strain evidence="1">K833</strain>
    </source>
</reference>
<dbReference type="InterPro" id="IPR017850">
    <property type="entry name" value="Alkaline_phosphatase_core_sf"/>
</dbReference>
<organism evidence="1 2">
    <name type="scientific">Rhodopirellula islandica</name>
    <dbReference type="NCBI Taxonomy" id="595434"/>
    <lineage>
        <taxon>Bacteria</taxon>
        <taxon>Pseudomonadati</taxon>
        <taxon>Planctomycetota</taxon>
        <taxon>Planctomycetia</taxon>
        <taxon>Pirellulales</taxon>
        <taxon>Pirellulaceae</taxon>
        <taxon>Rhodopirellula</taxon>
    </lineage>
</organism>
<dbReference type="SUPFAM" id="SSF53649">
    <property type="entry name" value="Alkaline phosphatase-like"/>
    <property type="match status" value="1"/>
</dbReference>
<dbReference type="PANTHER" id="PTHR43737:SF1">
    <property type="entry name" value="DUF1501 DOMAIN-CONTAINING PROTEIN"/>
    <property type="match status" value="1"/>
</dbReference>
<dbReference type="Pfam" id="PF07394">
    <property type="entry name" value="DUF1501"/>
    <property type="match status" value="1"/>
</dbReference>
<dbReference type="AlphaFoldDB" id="A0A0J1B9H9"/>
<dbReference type="PANTHER" id="PTHR43737">
    <property type="entry name" value="BLL7424 PROTEIN"/>
    <property type="match status" value="1"/>
</dbReference>
<dbReference type="STRING" id="595434.RISK_004907"/>
<evidence type="ECO:0000313" key="2">
    <source>
        <dbReference type="Proteomes" id="UP000036367"/>
    </source>
</evidence>
<dbReference type="InterPro" id="IPR010869">
    <property type="entry name" value="DUF1501"/>
</dbReference>
<gene>
    <name evidence="1" type="ORF">RISK_004907</name>
</gene>
<dbReference type="InterPro" id="IPR006311">
    <property type="entry name" value="TAT_signal"/>
</dbReference>
<dbReference type="PATRIC" id="fig|595434.4.peg.4658"/>
<dbReference type="EMBL" id="LECT01000041">
    <property type="protein sequence ID" value="KLU03141.1"/>
    <property type="molecule type" value="Genomic_DNA"/>
</dbReference>
<protein>
    <submittedName>
        <fullName evidence="1">Sulfatase</fullName>
    </submittedName>
</protein>
<keyword evidence="2" id="KW-1185">Reference proteome</keyword>
<dbReference type="Gene3D" id="3.40.720.10">
    <property type="entry name" value="Alkaline Phosphatase, subunit A"/>
    <property type="match status" value="1"/>
</dbReference>
<proteinExistence type="predicted"/>
<dbReference type="Proteomes" id="UP000036367">
    <property type="component" value="Unassembled WGS sequence"/>
</dbReference>
<comment type="caution">
    <text evidence="1">The sequence shown here is derived from an EMBL/GenBank/DDBJ whole genome shotgun (WGS) entry which is preliminary data.</text>
</comment>